<protein>
    <submittedName>
        <fullName evidence="2">Uncharacterized protein</fullName>
    </submittedName>
</protein>
<organism evidence="2 3">
    <name type="scientific">Streptomyces violaceusniger</name>
    <dbReference type="NCBI Taxonomy" id="68280"/>
    <lineage>
        <taxon>Bacteria</taxon>
        <taxon>Bacillati</taxon>
        <taxon>Actinomycetota</taxon>
        <taxon>Actinomycetes</taxon>
        <taxon>Kitasatosporales</taxon>
        <taxon>Streptomycetaceae</taxon>
        <taxon>Streptomyces</taxon>
        <taxon>Streptomyces violaceusniger group</taxon>
    </lineage>
</organism>
<gene>
    <name evidence="2" type="ORF">SVIO_059740</name>
</gene>
<accession>A0A4D4L177</accession>
<dbReference type="AlphaFoldDB" id="A0A4D4L177"/>
<feature type="compositionally biased region" description="Basic and acidic residues" evidence="1">
    <location>
        <begin position="105"/>
        <end position="120"/>
    </location>
</feature>
<keyword evidence="3" id="KW-1185">Reference proteome</keyword>
<proteinExistence type="predicted"/>
<comment type="caution">
    <text evidence="2">The sequence shown here is derived from an EMBL/GenBank/DDBJ whole genome shotgun (WGS) entry which is preliminary data.</text>
</comment>
<evidence type="ECO:0000256" key="1">
    <source>
        <dbReference type="SAM" id="MobiDB-lite"/>
    </source>
</evidence>
<sequence>MGVTELGEAVAPELCEAGVSELWDAVVVPELWEPGASELWDSAPSECSVPSECWDMVASALWEPVVWSSPSCVADATPGVSAMVNAAAAMASLPRMCVFPSSRAPGRDRHREGVTRRGDE</sequence>
<dbReference type="Proteomes" id="UP000301309">
    <property type="component" value="Unassembled WGS sequence"/>
</dbReference>
<evidence type="ECO:0000313" key="3">
    <source>
        <dbReference type="Proteomes" id="UP000301309"/>
    </source>
</evidence>
<evidence type="ECO:0000313" key="2">
    <source>
        <dbReference type="EMBL" id="GDY55351.1"/>
    </source>
</evidence>
<feature type="region of interest" description="Disordered" evidence="1">
    <location>
        <begin position="101"/>
        <end position="120"/>
    </location>
</feature>
<reference evidence="2 3" key="1">
    <citation type="journal article" date="2020" name="Int. J. Syst. Evol. Microbiol.">
        <title>Reclassification of Streptomyces castelarensis and Streptomyces sporoclivatus as later heterotypic synonyms of Streptomyces antimycoticus.</title>
        <authorList>
            <person name="Komaki H."/>
            <person name="Tamura T."/>
        </authorList>
    </citation>
    <scope>NUCLEOTIDE SEQUENCE [LARGE SCALE GENOMIC DNA]</scope>
    <source>
        <strain evidence="2 3">NBRC 13459</strain>
    </source>
</reference>
<dbReference type="EMBL" id="BJHW01000001">
    <property type="protein sequence ID" value="GDY55351.1"/>
    <property type="molecule type" value="Genomic_DNA"/>
</dbReference>
<name>A0A4D4L177_STRVO</name>